<organism evidence="2 3">
    <name type="scientific">Crassaminicella indica</name>
    <dbReference type="NCBI Taxonomy" id="2855394"/>
    <lineage>
        <taxon>Bacteria</taxon>
        <taxon>Bacillati</taxon>
        <taxon>Bacillota</taxon>
        <taxon>Clostridia</taxon>
        <taxon>Eubacteriales</taxon>
        <taxon>Clostridiaceae</taxon>
        <taxon>Crassaminicella</taxon>
    </lineage>
</organism>
<dbReference type="Proteomes" id="UP000886818">
    <property type="component" value="Chromosome"/>
</dbReference>
<name>A0ABX8RDA0_9CLOT</name>
<keyword evidence="3" id="KW-1185">Reference proteome</keyword>
<gene>
    <name evidence="2" type="ORF">KVH43_01210</name>
</gene>
<evidence type="ECO:0000256" key="1">
    <source>
        <dbReference type="SAM" id="Phobius"/>
    </source>
</evidence>
<dbReference type="RefSeq" id="WP_218283118.1">
    <property type="nucleotide sequence ID" value="NZ_CP078093.1"/>
</dbReference>
<protein>
    <submittedName>
        <fullName evidence="2">Uncharacterized protein</fullName>
    </submittedName>
</protein>
<sequence>MRNLCILLSIWMILNLTVYADGLGERADTIYFISDASVQLSEKANIELPAEIIQKRGFSYRRFILFNTGIFILLWVVYWNIKKRL</sequence>
<keyword evidence="1" id="KW-0472">Membrane</keyword>
<evidence type="ECO:0000313" key="2">
    <source>
        <dbReference type="EMBL" id="QXM06422.1"/>
    </source>
</evidence>
<keyword evidence="1" id="KW-0812">Transmembrane</keyword>
<keyword evidence="1" id="KW-1133">Transmembrane helix</keyword>
<reference evidence="2" key="1">
    <citation type="submission" date="2021-07" db="EMBL/GenBank/DDBJ databases">
        <title>Complete genome sequence of Crassaminicella sp. 143-21, isolated from a deep-sea hydrothermal vent.</title>
        <authorList>
            <person name="Li X."/>
        </authorList>
    </citation>
    <scope>NUCLEOTIDE SEQUENCE</scope>
    <source>
        <strain evidence="2">143-21</strain>
    </source>
</reference>
<proteinExistence type="predicted"/>
<accession>A0ABX8RDA0</accession>
<feature type="transmembrane region" description="Helical" evidence="1">
    <location>
        <begin position="63"/>
        <end position="81"/>
    </location>
</feature>
<dbReference type="EMBL" id="CP078093">
    <property type="protein sequence ID" value="QXM06422.1"/>
    <property type="molecule type" value="Genomic_DNA"/>
</dbReference>
<evidence type="ECO:0000313" key="3">
    <source>
        <dbReference type="Proteomes" id="UP000886818"/>
    </source>
</evidence>